<gene>
    <name evidence="2" type="ORF">EKD16_22885</name>
</gene>
<feature type="transmembrane region" description="Helical" evidence="1">
    <location>
        <begin position="123"/>
        <end position="149"/>
    </location>
</feature>
<name>A0A4P6Q7H4_9ACTN</name>
<feature type="transmembrane region" description="Helical" evidence="1">
    <location>
        <begin position="6"/>
        <end position="25"/>
    </location>
</feature>
<evidence type="ECO:0000256" key="1">
    <source>
        <dbReference type="SAM" id="Phobius"/>
    </source>
</evidence>
<sequence length="150" mass="16309">MDEAVQIAVGAAFLGIAVVICGIVFRESFERFRSHRHDYPSILLPLEQTRRMQELRYGAYRTKRGLLEDAEARILGGTEDKGAVVARLDRDLARVDAELAIGGEEVESETAAGLDRAARLRSLAVWLDAAFMLGCVVLVLLAAVAAALLV</sequence>
<proteinExistence type="predicted"/>
<reference evidence="2 3" key="1">
    <citation type="submission" date="2019-02" db="EMBL/GenBank/DDBJ databases">
        <authorList>
            <person name="Khodamoradi S."/>
            <person name="Hahnke R.L."/>
            <person name="Kaempfer P."/>
            <person name="Schumann P."/>
            <person name="Rohde M."/>
            <person name="Steinert M."/>
            <person name="Luzhetskyy A."/>
            <person name="Wink J."/>
            <person name="Ruckert C."/>
        </authorList>
    </citation>
    <scope>NUCLEOTIDE SEQUENCE [LARGE SCALE GENOMIC DNA]</scope>
    <source>
        <strain evidence="2 3">M2</strain>
    </source>
</reference>
<keyword evidence="1" id="KW-0812">Transmembrane</keyword>
<dbReference type="RefSeq" id="WP_131101144.1">
    <property type="nucleotide sequence ID" value="NZ_CP036455.1"/>
</dbReference>
<accession>A0A4P6Q7H4</accession>
<dbReference type="EMBL" id="CP036455">
    <property type="protein sequence ID" value="QBI56330.1"/>
    <property type="molecule type" value="Genomic_DNA"/>
</dbReference>
<protein>
    <submittedName>
        <fullName evidence="2">Uncharacterized protein</fullName>
    </submittedName>
</protein>
<dbReference type="AlphaFoldDB" id="A0A4P6Q7H4"/>
<dbReference type="KEGG" id="strr:EKD16_22885"/>
<evidence type="ECO:0000313" key="3">
    <source>
        <dbReference type="Proteomes" id="UP000292235"/>
    </source>
</evidence>
<organism evidence="2 3">
    <name type="scientific">Streptomonospora litoralis</name>
    <dbReference type="NCBI Taxonomy" id="2498135"/>
    <lineage>
        <taxon>Bacteria</taxon>
        <taxon>Bacillati</taxon>
        <taxon>Actinomycetota</taxon>
        <taxon>Actinomycetes</taxon>
        <taxon>Streptosporangiales</taxon>
        <taxon>Nocardiopsidaceae</taxon>
        <taxon>Streptomonospora</taxon>
    </lineage>
</organism>
<keyword evidence="3" id="KW-1185">Reference proteome</keyword>
<dbReference type="Proteomes" id="UP000292235">
    <property type="component" value="Chromosome"/>
</dbReference>
<keyword evidence="1" id="KW-1133">Transmembrane helix</keyword>
<keyword evidence="1" id="KW-0472">Membrane</keyword>
<evidence type="ECO:0000313" key="2">
    <source>
        <dbReference type="EMBL" id="QBI56330.1"/>
    </source>
</evidence>